<dbReference type="Proteomes" id="UP000292886">
    <property type="component" value="Chromosome"/>
</dbReference>
<dbReference type="KEGG" id="wei:EQG49_03805"/>
<dbReference type="InterPro" id="IPR001250">
    <property type="entry name" value="Man6P_Isoase-1"/>
</dbReference>
<evidence type="ECO:0000259" key="11">
    <source>
        <dbReference type="Pfam" id="PF21621"/>
    </source>
</evidence>
<dbReference type="InterPro" id="IPR014628">
    <property type="entry name" value="Man6P_isomerase_Firm_short"/>
</dbReference>
<evidence type="ECO:0000259" key="10">
    <source>
        <dbReference type="Pfam" id="PF20511"/>
    </source>
</evidence>
<dbReference type="AlphaFoldDB" id="A0A4P6YSG1"/>
<evidence type="ECO:0000256" key="9">
    <source>
        <dbReference type="PIRSR" id="PIRSR036894-2"/>
    </source>
</evidence>
<feature type="binding site" evidence="8">
    <location>
        <position position="172"/>
    </location>
    <ligand>
        <name>Zn(2+)</name>
        <dbReference type="ChEBI" id="CHEBI:29105"/>
    </ligand>
</feature>
<dbReference type="RefSeq" id="WP_133362723.1">
    <property type="nucleotide sequence ID" value="NZ_CP037940.1"/>
</dbReference>
<dbReference type="EC" id="5.3.1.8" evidence="3 7"/>
<dbReference type="GO" id="GO:0005975">
    <property type="term" value="P:carbohydrate metabolic process"/>
    <property type="evidence" value="ECO:0007669"/>
    <property type="project" value="UniProtKB-UniRule"/>
</dbReference>
<name>A0A4P6YSG1_9LACO</name>
<dbReference type="PANTHER" id="PTHR42742:SF3">
    <property type="entry name" value="FRUCTOKINASE"/>
    <property type="match status" value="1"/>
</dbReference>
<dbReference type="GO" id="GO:0004476">
    <property type="term" value="F:mannose-6-phosphate isomerase activity"/>
    <property type="evidence" value="ECO:0007669"/>
    <property type="project" value="UniProtKB-UniRule"/>
</dbReference>
<keyword evidence="6 7" id="KW-0413">Isomerase</keyword>
<evidence type="ECO:0000256" key="4">
    <source>
        <dbReference type="ARBA" id="ARBA00022723"/>
    </source>
</evidence>
<dbReference type="PIRSF" id="PIRSF036894">
    <property type="entry name" value="PMI_Firm_short"/>
    <property type="match status" value="1"/>
</dbReference>
<evidence type="ECO:0000256" key="5">
    <source>
        <dbReference type="ARBA" id="ARBA00022833"/>
    </source>
</evidence>
<evidence type="ECO:0000256" key="6">
    <source>
        <dbReference type="ARBA" id="ARBA00023235"/>
    </source>
</evidence>
<dbReference type="InterPro" id="IPR014710">
    <property type="entry name" value="RmlC-like_jellyroll"/>
</dbReference>
<dbReference type="EMBL" id="CP037940">
    <property type="protein sequence ID" value="QBO35644.1"/>
    <property type="molecule type" value="Genomic_DNA"/>
</dbReference>
<dbReference type="CDD" id="cd07010">
    <property type="entry name" value="cupin_PMI_type_I_N_bac"/>
    <property type="match status" value="1"/>
</dbReference>
<feature type="domain" description="Phosphomannose isomerase type I catalytic" evidence="10">
    <location>
        <begin position="7"/>
        <end position="106"/>
    </location>
</feature>
<dbReference type="InterPro" id="IPR046457">
    <property type="entry name" value="PMI_typeI_cat"/>
</dbReference>
<evidence type="ECO:0000256" key="2">
    <source>
        <dbReference type="ARBA" id="ARBA00010772"/>
    </source>
</evidence>
<keyword evidence="4 7" id="KW-0479">Metal-binding</keyword>
<dbReference type="Gene3D" id="2.60.120.10">
    <property type="entry name" value="Jelly Rolls"/>
    <property type="match status" value="2"/>
</dbReference>
<dbReference type="InterPro" id="IPR011051">
    <property type="entry name" value="RmlC_Cupin_sf"/>
</dbReference>
<dbReference type="GO" id="GO:0008270">
    <property type="term" value="F:zinc ion binding"/>
    <property type="evidence" value="ECO:0007669"/>
    <property type="project" value="UniProtKB-UniRule"/>
</dbReference>
<gene>
    <name evidence="12" type="primary">manA</name>
    <name evidence="12" type="ORF">EQG49_03805</name>
</gene>
<dbReference type="SUPFAM" id="SSF51182">
    <property type="entry name" value="RmlC-like cupins"/>
    <property type="match status" value="1"/>
</dbReference>
<proteinExistence type="inferred from homology"/>
<evidence type="ECO:0000256" key="1">
    <source>
        <dbReference type="ARBA" id="ARBA00000757"/>
    </source>
</evidence>
<feature type="binding site" evidence="8">
    <location>
        <position position="115"/>
    </location>
    <ligand>
        <name>Zn(2+)</name>
        <dbReference type="ChEBI" id="CHEBI:29105"/>
    </ligand>
</feature>
<evidence type="ECO:0000256" key="8">
    <source>
        <dbReference type="PIRSR" id="PIRSR036894-1"/>
    </source>
</evidence>
<dbReference type="PANTHER" id="PTHR42742">
    <property type="entry name" value="TRANSCRIPTIONAL REPRESSOR MPRA"/>
    <property type="match status" value="1"/>
</dbReference>
<dbReference type="Pfam" id="PF21621">
    <property type="entry name" value="MPI_cupin_dom"/>
    <property type="match status" value="1"/>
</dbReference>
<evidence type="ECO:0000313" key="12">
    <source>
        <dbReference type="EMBL" id="QBO35644.1"/>
    </source>
</evidence>
<comment type="catalytic activity">
    <reaction evidence="1 7">
        <text>D-mannose 6-phosphate = D-fructose 6-phosphate</text>
        <dbReference type="Rhea" id="RHEA:12356"/>
        <dbReference type="ChEBI" id="CHEBI:58735"/>
        <dbReference type="ChEBI" id="CHEBI:61527"/>
        <dbReference type="EC" id="5.3.1.8"/>
    </reaction>
</comment>
<dbReference type="InterPro" id="IPR049071">
    <property type="entry name" value="MPI_cupin_dom"/>
</dbReference>
<keyword evidence="5 7" id="KW-0862">Zinc</keyword>
<accession>A0A4P6YSG1</accession>
<dbReference type="Pfam" id="PF20511">
    <property type="entry name" value="PMI_typeI_cat"/>
    <property type="match status" value="1"/>
</dbReference>
<organism evidence="12 13">
    <name type="scientific">Periweissella cryptocerci</name>
    <dbReference type="NCBI Taxonomy" id="2506420"/>
    <lineage>
        <taxon>Bacteria</taxon>
        <taxon>Bacillati</taxon>
        <taxon>Bacillota</taxon>
        <taxon>Bacilli</taxon>
        <taxon>Lactobacillales</taxon>
        <taxon>Lactobacillaceae</taxon>
        <taxon>Periweissella</taxon>
    </lineage>
</organism>
<dbReference type="NCBIfam" id="TIGR00218">
    <property type="entry name" value="manA"/>
    <property type="match status" value="1"/>
</dbReference>
<evidence type="ECO:0000256" key="7">
    <source>
        <dbReference type="PIRNR" id="PIRNR036894"/>
    </source>
</evidence>
<protein>
    <recommendedName>
        <fullName evidence="3 7">Mannose-6-phosphate isomerase</fullName>
        <ecNumber evidence="3 7">5.3.1.8</ecNumber>
    </recommendedName>
</protein>
<feature type="active site" evidence="9">
    <location>
        <position position="192"/>
    </location>
</feature>
<feature type="domain" description="Mannose-6-phosphate isomerase cupin" evidence="11">
    <location>
        <begin position="238"/>
        <end position="318"/>
    </location>
</feature>
<dbReference type="InterPro" id="IPR051804">
    <property type="entry name" value="Carb_Metab_Reg_Kinase/Isom"/>
</dbReference>
<evidence type="ECO:0000256" key="3">
    <source>
        <dbReference type="ARBA" id="ARBA00011956"/>
    </source>
</evidence>
<evidence type="ECO:0000313" key="13">
    <source>
        <dbReference type="Proteomes" id="UP000292886"/>
    </source>
</evidence>
<comment type="cofactor">
    <cofactor evidence="8">
        <name>Zn(2+)</name>
        <dbReference type="ChEBI" id="CHEBI:29105"/>
    </cofactor>
    <text evidence="8">Binds 1 zinc ion per subunit.</text>
</comment>
<feature type="binding site" evidence="8">
    <location>
        <position position="98"/>
    </location>
    <ligand>
        <name>Zn(2+)</name>
        <dbReference type="ChEBI" id="CHEBI:29105"/>
    </ligand>
</feature>
<keyword evidence="13" id="KW-1185">Reference proteome</keyword>
<reference evidence="13" key="1">
    <citation type="submission" date="2019-03" db="EMBL/GenBank/DDBJ databases">
        <title>Weissella sp. 26KH-42 Genome sequencing.</title>
        <authorList>
            <person name="Heo J."/>
            <person name="Kim S.-J."/>
            <person name="Kim J.-S."/>
            <person name="Hong S.-B."/>
            <person name="Kwon S.-W."/>
        </authorList>
    </citation>
    <scope>NUCLEOTIDE SEQUENCE [LARGE SCALE GENOMIC DNA]</scope>
    <source>
        <strain evidence="13">26KH-42</strain>
    </source>
</reference>
<dbReference type="OrthoDB" id="9808275at2"/>
<comment type="similarity">
    <text evidence="2 7">Belongs to the mannose-6-phosphate isomerase type 1 family.</text>
</comment>
<sequence>MSEPLLLTPVFHDKIWGGTKLHDEFKFRGATGDHVGEAWIISAHPNGPTTVRNGDYRGQTVAELWESHRELFGMSEDAVFPLLTKILDANQDLSVQVHPDDEYAKAHAGELGKTECWYVLEAAEGAEIYYGHHAQTREELAELIKAEKWDELLRKVPVKAGDFFYVPAGTIHALGAGVMVLETQQSSDTTYRLYDFDRVDATTGKLRELHIEDSINVTTVPHEDPKLSITSEKIEAATITTLVEAPHFSVYKWSLDGGYAQFHRNDVPYTLATVIDGQATLSVDGMVYPLKKGDSFILPADVEDWTIQGHIDLIASHPGIAEK</sequence>